<keyword evidence="4" id="KW-1185">Reference proteome</keyword>
<dbReference type="Pfam" id="PF00326">
    <property type="entry name" value="Peptidase_S9"/>
    <property type="match status" value="1"/>
</dbReference>
<reference evidence="4" key="1">
    <citation type="journal article" date="2019" name="Int. J. Syst. Evol. Microbiol.">
        <title>The Global Catalogue of Microorganisms (GCM) 10K type strain sequencing project: providing services to taxonomists for standard genome sequencing and annotation.</title>
        <authorList>
            <consortium name="The Broad Institute Genomics Platform"/>
            <consortium name="The Broad Institute Genome Sequencing Center for Infectious Disease"/>
            <person name="Wu L."/>
            <person name="Ma J."/>
        </authorList>
    </citation>
    <scope>NUCLEOTIDE SEQUENCE [LARGE SCALE GENOMIC DNA]</scope>
    <source>
        <strain evidence="4">JCM 12389</strain>
    </source>
</reference>
<dbReference type="InterPro" id="IPR050261">
    <property type="entry name" value="FrsA_esterase"/>
</dbReference>
<dbReference type="RefSeq" id="WP_343839824.1">
    <property type="nucleotide sequence ID" value="NZ_BAAADO010000003.1"/>
</dbReference>
<feature type="domain" description="Peptidase S9 prolyl oligopeptidase catalytic" evidence="2">
    <location>
        <begin position="95"/>
        <end position="253"/>
    </location>
</feature>
<evidence type="ECO:0000313" key="3">
    <source>
        <dbReference type="EMBL" id="GAA0491723.1"/>
    </source>
</evidence>
<dbReference type="InterPro" id="IPR001375">
    <property type="entry name" value="Peptidase_S9_cat"/>
</dbReference>
<organism evidence="3 4">
    <name type="scientific">Salinibacillus aidingensis</name>
    <dbReference type="NCBI Taxonomy" id="237684"/>
    <lineage>
        <taxon>Bacteria</taxon>
        <taxon>Bacillati</taxon>
        <taxon>Bacillota</taxon>
        <taxon>Bacilli</taxon>
        <taxon>Bacillales</taxon>
        <taxon>Bacillaceae</taxon>
        <taxon>Salinibacillus</taxon>
    </lineage>
</organism>
<dbReference type="EMBL" id="BAAADO010000003">
    <property type="protein sequence ID" value="GAA0491723.1"/>
    <property type="molecule type" value="Genomic_DNA"/>
</dbReference>
<dbReference type="NCBIfam" id="NF007857">
    <property type="entry name" value="PRK10566.1"/>
    <property type="match status" value="1"/>
</dbReference>
<comment type="caution">
    <text evidence="3">The sequence shown here is derived from an EMBL/GenBank/DDBJ whole genome shotgun (WGS) entry which is preliminary data.</text>
</comment>
<gene>
    <name evidence="3" type="ORF">GCM10008986_17370</name>
</gene>
<name>A0ABP3L1Z9_9BACI</name>
<protein>
    <submittedName>
        <fullName evidence="3">Prolyl oligopeptidase family serine peptidase</fullName>
    </submittedName>
</protein>
<dbReference type="InterPro" id="IPR029058">
    <property type="entry name" value="AB_hydrolase_fold"/>
</dbReference>
<dbReference type="SUPFAM" id="SSF53474">
    <property type="entry name" value="alpha/beta-Hydrolases"/>
    <property type="match status" value="1"/>
</dbReference>
<evidence type="ECO:0000313" key="4">
    <source>
        <dbReference type="Proteomes" id="UP001500880"/>
    </source>
</evidence>
<evidence type="ECO:0000256" key="1">
    <source>
        <dbReference type="ARBA" id="ARBA00022801"/>
    </source>
</evidence>
<accession>A0ABP3L1Z9</accession>
<dbReference type="Gene3D" id="3.40.50.1820">
    <property type="entry name" value="alpha/beta hydrolase"/>
    <property type="match status" value="1"/>
</dbReference>
<dbReference type="Proteomes" id="UP001500880">
    <property type="component" value="Unassembled WGS sequence"/>
</dbReference>
<keyword evidence="1" id="KW-0378">Hydrolase</keyword>
<dbReference type="PANTHER" id="PTHR22946:SF9">
    <property type="entry name" value="POLYKETIDE TRANSFERASE AF380"/>
    <property type="match status" value="1"/>
</dbReference>
<proteinExistence type="predicted"/>
<dbReference type="PANTHER" id="PTHR22946">
    <property type="entry name" value="DIENELACTONE HYDROLASE DOMAIN-CONTAINING PROTEIN-RELATED"/>
    <property type="match status" value="1"/>
</dbReference>
<sequence length="254" mass="29188">MIKIKDEMIQDIPVLQVVDDADQHSPLPVVTYIHGFTSAKENNLPFAYLLAKKGYRVLLPDCLEHGERTLGKTAFEMELEFWKIVKQNLKELTILKNDMEERGLIKDQRFGLAGTSMGGITTSSALTQFPWIKAAAVLMGSPKTMEMAQYTINQVEKSGTKLPFSEEELQKQIQSLEPIDLSQHMDKLNNRPLLFWHGDQDPTVPFKHSESFYHQALEQYQDKERLHFIPEKNRGHKVSRAAILAAVDWFEKYL</sequence>
<evidence type="ECO:0000259" key="2">
    <source>
        <dbReference type="Pfam" id="PF00326"/>
    </source>
</evidence>